<accession>T1D2R8</accession>
<dbReference type="GO" id="GO:0009307">
    <property type="term" value="P:DNA restriction-modification system"/>
    <property type="evidence" value="ECO:0007669"/>
    <property type="project" value="InterPro"/>
</dbReference>
<dbReference type="InterPro" id="IPR041454">
    <property type="entry name" value="BsuBI/PstI_N"/>
</dbReference>
<name>T1D2R8_9ZZZZ</name>
<dbReference type="EMBL" id="AUZY01000986">
    <property type="protein sequence ID" value="EQD76760.1"/>
    <property type="molecule type" value="Genomic_DNA"/>
</dbReference>
<dbReference type="GO" id="GO:0000287">
    <property type="term" value="F:magnesium ion binding"/>
    <property type="evidence" value="ECO:0007669"/>
    <property type="project" value="InterPro"/>
</dbReference>
<evidence type="ECO:0000313" key="3">
    <source>
        <dbReference type="EMBL" id="EQD76760.1"/>
    </source>
</evidence>
<organism evidence="3">
    <name type="scientific">mine drainage metagenome</name>
    <dbReference type="NCBI Taxonomy" id="410659"/>
    <lineage>
        <taxon>unclassified sequences</taxon>
        <taxon>metagenomes</taxon>
        <taxon>ecological metagenomes</taxon>
    </lineage>
</organism>
<feature type="domain" description="BsuBI/PstI restriction endonuclease" evidence="1">
    <location>
        <begin position="154"/>
        <end position="306"/>
    </location>
</feature>
<evidence type="ECO:0000259" key="1">
    <source>
        <dbReference type="Pfam" id="PF06616"/>
    </source>
</evidence>
<dbReference type="Pfam" id="PF17728">
    <property type="entry name" value="BsuBI_PstI_RE_N"/>
    <property type="match status" value="1"/>
</dbReference>
<dbReference type="GO" id="GO:0009036">
    <property type="term" value="F:type II site-specific deoxyribonuclease activity"/>
    <property type="evidence" value="ECO:0007669"/>
    <property type="project" value="InterPro"/>
</dbReference>
<dbReference type="InterPro" id="IPR009528">
    <property type="entry name" value="Restrct_endonuc_II_BsuBI_C"/>
</dbReference>
<dbReference type="AlphaFoldDB" id="T1D2R8"/>
<dbReference type="InterPro" id="IPR041963">
    <property type="entry name" value="BsuBI/PstI_C_sf"/>
</dbReference>
<dbReference type="GO" id="GO:0003677">
    <property type="term" value="F:DNA binding"/>
    <property type="evidence" value="ECO:0007669"/>
    <property type="project" value="InterPro"/>
</dbReference>
<proteinExistence type="predicted"/>
<evidence type="ECO:0000259" key="2">
    <source>
        <dbReference type="Pfam" id="PF17728"/>
    </source>
</evidence>
<dbReference type="InterPro" id="IPR041962">
    <property type="entry name" value="BsuBI/PstI_N_sf"/>
</dbReference>
<comment type="caution">
    <text evidence="3">The sequence shown here is derived from an EMBL/GenBank/DDBJ whole genome shotgun (WGS) entry which is preliminary data.</text>
</comment>
<dbReference type="Gene3D" id="1.10.10.1820">
    <property type="entry name" value="BsuBI/PstI restriction endonuclease-like"/>
    <property type="match status" value="1"/>
</dbReference>
<reference evidence="3" key="2">
    <citation type="journal article" date="2014" name="ISME J.">
        <title>Microbial stratification in low pH oxic and suboxic macroscopic growths along an acid mine drainage.</title>
        <authorList>
            <person name="Mendez-Garcia C."/>
            <person name="Mesa V."/>
            <person name="Sprenger R.R."/>
            <person name="Richter M."/>
            <person name="Diez M.S."/>
            <person name="Solano J."/>
            <person name="Bargiela R."/>
            <person name="Golyshina O.V."/>
            <person name="Manteca A."/>
            <person name="Ramos J.L."/>
            <person name="Gallego J.R."/>
            <person name="Llorente I."/>
            <person name="Martins Dos Santos V.A."/>
            <person name="Jensen O.N."/>
            <person name="Pelaez A.I."/>
            <person name="Sanchez J."/>
            <person name="Ferrer M."/>
        </authorList>
    </citation>
    <scope>NUCLEOTIDE SEQUENCE</scope>
</reference>
<reference evidence="3" key="1">
    <citation type="submission" date="2013-08" db="EMBL/GenBank/DDBJ databases">
        <authorList>
            <person name="Mendez C."/>
            <person name="Richter M."/>
            <person name="Ferrer M."/>
            <person name="Sanchez J."/>
        </authorList>
    </citation>
    <scope>NUCLEOTIDE SEQUENCE</scope>
</reference>
<dbReference type="Gene3D" id="3.40.1350.80">
    <property type="match status" value="1"/>
</dbReference>
<feature type="domain" description="BsuBI/PstI restriction endonuclease HTH" evidence="2">
    <location>
        <begin position="4"/>
        <end position="141"/>
    </location>
</feature>
<protein>
    <submittedName>
        <fullName evidence="3">Type II restriction enzyme BsuBI</fullName>
    </submittedName>
</protein>
<sequence>MHNRAAEALQILIDVGIPRAQQNERSALCLLAIADITPKKSWTKAGAPLISITPIMEFAGKHYMDEPYAPNTRETIRRQSMHQFCAAGLALYNPDDPARPVNSPQAVYQISPEALSLVRAYGTKQWPKALALFRKQHKGLAEKYAAARDMEQVPLKTANGAEVRLSPGEHSELIRQIVEVFGAHYAPGGTLLYAGDTGDKWGCFDKAGLAKLGVEVDSHGKMPDVVIHFTKQNWLLLCEAVTSHGPVDGKRHDELKELFKDANPGLVFVTAFPSRAVMARYLGEIAWETEVWCAKTPTHLIHFNGERFLGPY</sequence>
<dbReference type="Pfam" id="PF06616">
    <property type="entry name" value="BsuBI_PstI_RE"/>
    <property type="match status" value="1"/>
</dbReference>
<gene>
    <name evidence="3" type="ORF">B1B_01463</name>
</gene>